<dbReference type="InterPro" id="IPR027417">
    <property type="entry name" value="P-loop_NTPase"/>
</dbReference>
<evidence type="ECO:0000313" key="5">
    <source>
        <dbReference type="EMBL" id="GAA2023868.1"/>
    </source>
</evidence>
<dbReference type="Gene3D" id="1.10.10.10">
    <property type="entry name" value="Winged helix-like DNA-binding domain superfamily/Winged helix DNA-binding domain"/>
    <property type="match status" value="1"/>
</dbReference>
<keyword evidence="6" id="KW-1185">Reference proteome</keyword>
<reference evidence="5 6" key="1">
    <citation type="journal article" date="2019" name="Int. J. Syst. Evol. Microbiol.">
        <title>The Global Catalogue of Microorganisms (GCM) 10K type strain sequencing project: providing services to taxonomists for standard genome sequencing and annotation.</title>
        <authorList>
            <consortium name="The Broad Institute Genomics Platform"/>
            <consortium name="The Broad Institute Genome Sequencing Center for Infectious Disease"/>
            <person name="Wu L."/>
            <person name="Ma J."/>
        </authorList>
    </citation>
    <scope>NUCLEOTIDE SEQUENCE [LARGE SCALE GENOMIC DNA]</scope>
    <source>
        <strain evidence="5 6">JCM 16014</strain>
    </source>
</reference>
<dbReference type="InterPro" id="IPR000792">
    <property type="entry name" value="Tscrpt_reg_LuxR_C"/>
</dbReference>
<dbReference type="PRINTS" id="PR00038">
    <property type="entry name" value="HTHLUXR"/>
</dbReference>
<accession>A0ABN2TXX2</accession>
<evidence type="ECO:0000256" key="3">
    <source>
        <dbReference type="ARBA" id="ARBA00023163"/>
    </source>
</evidence>
<name>A0ABN2TXX2_9ACTN</name>
<keyword evidence="2" id="KW-0238">DNA-binding</keyword>
<evidence type="ECO:0000256" key="2">
    <source>
        <dbReference type="ARBA" id="ARBA00023125"/>
    </source>
</evidence>
<comment type="caution">
    <text evidence="5">The sequence shown here is derived from an EMBL/GenBank/DDBJ whole genome shotgun (WGS) entry which is preliminary data.</text>
</comment>
<dbReference type="RefSeq" id="WP_344665416.1">
    <property type="nucleotide sequence ID" value="NZ_BAAAQN010000009.1"/>
</dbReference>
<dbReference type="CDD" id="cd06170">
    <property type="entry name" value="LuxR_C_like"/>
    <property type="match status" value="1"/>
</dbReference>
<feature type="domain" description="HTH luxR-type" evidence="4">
    <location>
        <begin position="815"/>
        <end position="880"/>
    </location>
</feature>
<protein>
    <submittedName>
        <fullName evidence="5">LuxR C-terminal-related transcriptional regulator</fullName>
    </submittedName>
</protein>
<dbReference type="PANTHER" id="PTHR44688">
    <property type="entry name" value="DNA-BINDING TRANSCRIPTIONAL ACTIVATOR DEVR_DOSR"/>
    <property type="match status" value="1"/>
</dbReference>
<evidence type="ECO:0000313" key="6">
    <source>
        <dbReference type="Proteomes" id="UP001500751"/>
    </source>
</evidence>
<gene>
    <name evidence="5" type="ORF">GCM10009839_21930</name>
</gene>
<dbReference type="SUPFAM" id="SSF52540">
    <property type="entry name" value="P-loop containing nucleoside triphosphate hydrolases"/>
    <property type="match status" value="1"/>
</dbReference>
<dbReference type="InterPro" id="IPR036388">
    <property type="entry name" value="WH-like_DNA-bd_sf"/>
</dbReference>
<evidence type="ECO:0000259" key="4">
    <source>
        <dbReference type="PROSITE" id="PS50043"/>
    </source>
</evidence>
<dbReference type="InterPro" id="IPR016032">
    <property type="entry name" value="Sig_transdc_resp-reg_C-effctor"/>
</dbReference>
<proteinExistence type="predicted"/>
<dbReference type="PROSITE" id="PS00622">
    <property type="entry name" value="HTH_LUXR_1"/>
    <property type="match status" value="1"/>
</dbReference>
<dbReference type="SUPFAM" id="SSF46894">
    <property type="entry name" value="C-terminal effector domain of the bipartite response regulators"/>
    <property type="match status" value="1"/>
</dbReference>
<dbReference type="Pfam" id="PF00196">
    <property type="entry name" value="GerE"/>
    <property type="match status" value="1"/>
</dbReference>
<sequence>MAPEQSFTGRAPELAFLAEHLRRDGPGAVLVGGAGVGKTRLAVVAARRAVDDGLIVRRVGATTSSQALPLGAFAPLLPGAMGMAPDFSILIKAAELLVPGDERGTAIVVDDAHLLDPLSASLLLHLALTERAPLLVTVRAGEKCPDAVAALWKDGLVPRLDVRPLAEAETAELVEAIVDGPVQSHTQNRLWQLTQGNPLLVHTLVGAALTSGTMAPVGGIWRWRGSLHCTPGLVDAVSSRLDSLDPAVYAAVEAVAYGEPIGPELLSAFTDPAAVDQAERLGLLAVHVDGRRVEVRLGHPLYGEAVRARTPKLAERRLFGRLAAALAGTGGRRSGDTLRWAKFALDSDVPPDPFRFTEATARAIGLYELDFAVRCARRALDSGGPVEASILLGMALSWLDRGEESEAALAADAARARTDEQIMTMAFTRAANLNWVAVRPQEADLVLREAREQLSSAADRAVLDAFAAVFAVQRGHLEEGWAMLDRLPAAPADWPPVATVIAEIAATDALGVQGRVDEVAEHVERGHAGVDLAPQFGVMRHGLGMGHINALAWAGLLGAADDVADFYAGYTDASAQLSGTMLMHGHYATTLFRSRLALERGRVRTALRLGRDAAAGFAEEDPGAWAVMAAFVLSQAAAAAGDADGAAAAFADAERLYRPTTQGLQAPIVLLCRAWLAAANGTPSRARALARDAASLAADLHQWAVEAVALHTAVRFGDRAPAERLAALAQQIDGPRAPLAARHAAAFAAGDVGGLEAVSLDFEQLGAVLIAADASAQAVSIYRGRGDLRGEQTALTRIRHLVELCETPDTPALREALRPSPLTEREREVAMLVAAGLANRQIAERLVVSVRTVEGHVYRACTKLGVADRAGLAAVLGSAEAEDR</sequence>
<dbReference type="Proteomes" id="UP001500751">
    <property type="component" value="Unassembled WGS sequence"/>
</dbReference>
<dbReference type="PROSITE" id="PS50043">
    <property type="entry name" value="HTH_LUXR_2"/>
    <property type="match status" value="1"/>
</dbReference>
<dbReference type="PANTHER" id="PTHR44688:SF16">
    <property type="entry name" value="DNA-BINDING TRANSCRIPTIONAL ACTIVATOR DEVR_DOSR"/>
    <property type="match status" value="1"/>
</dbReference>
<organism evidence="5 6">
    <name type="scientific">Catenulispora yoronensis</name>
    <dbReference type="NCBI Taxonomy" id="450799"/>
    <lineage>
        <taxon>Bacteria</taxon>
        <taxon>Bacillati</taxon>
        <taxon>Actinomycetota</taxon>
        <taxon>Actinomycetes</taxon>
        <taxon>Catenulisporales</taxon>
        <taxon>Catenulisporaceae</taxon>
        <taxon>Catenulispora</taxon>
    </lineage>
</organism>
<dbReference type="EMBL" id="BAAAQN010000009">
    <property type="protein sequence ID" value="GAA2023868.1"/>
    <property type="molecule type" value="Genomic_DNA"/>
</dbReference>
<keyword evidence="1" id="KW-0805">Transcription regulation</keyword>
<keyword evidence="3" id="KW-0804">Transcription</keyword>
<dbReference type="SMART" id="SM00421">
    <property type="entry name" value="HTH_LUXR"/>
    <property type="match status" value="1"/>
</dbReference>
<evidence type="ECO:0000256" key="1">
    <source>
        <dbReference type="ARBA" id="ARBA00023015"/>
    </source>
</evidence>